<sequence>MKYDVRSISEGYCHITLIPETDIERKLVVIKDEKDKEEKEYTFEVHYGNAIKYKFGPKAHLDGIEVEAYPTKVFAEYIIEPGSIGNS</sequence>
<dbReference type="Proteomes" id="UP000245379">
    <property type="component" value="Unassembled WGS sequence"/>
</dbReference>
<reference evidence="1 2" key="1">
    <citation type="submission" date="2018-05" db="EMBL/GenBank/DDBJ databases">
        <title>Pedobacter paludis sp. nov., isolated from wetland soil.</title>
        <authorList>
            <person name="Zhang Y."/>
            <person name="Wang G."/>
        </authorList>
    </citation>
    <scope>NUCLEOTIDE SEQUENCE [LARGE SCALE GENOMIC DNA]</scope>
    <source>
        <strain evidence="1 2">KCTC22721</strain>
    </source>
</reference>
<protein>
    <submittedName>
        <fullName evidence="1">Uncharacterized protein</fullName>
    </submittedName>
</protein>
<comment type="caution">
    <text evidence="1">The sequence shown here is derived from an EMBL/GenBank/DDBJ whole genome shotgun (WGS) entry which is preliminary data.</text>
</comment>
<gene>
    <name evidence="1" type="ORF">DHW03_01160</name>
</gene>
<accession>A0A317ETN0</accession>
<keyword evidence="2" id="KW-1185">Reference proteome</keyword>
<name>A0A317ETN0_9SPHI</name>
<evidence type="ECO:0000313" key="2">
    <source>
        <dbReference type="Proteomes" id="UP000245379"/>
    </source>
</evidence>
<organism evidence="1 2">
    <name type="scientific">Pedobacter yonginense</name>
    <dbReference type="NCBI Taxonomy" id="651869"/>
    <lineage>
        <taxon>Bacteria</taxon>
        <taxon>Pseudomonadati</taxon>
        <taxon>Bacteroidota</taxon>
        <taxon>Sphingobacteriia</taxon>
        <taxon>Sphingobacteriales</taxon>
        <taxon>Sphingobacteriaceae</taxon>
        <taxon>Pedobacter</taxon>
    </lineage>
</organism>
<evidence type="ECO:0000313" key="1">
    <source>
        <dbReference type="EMBL" id="PWS28498.1"/>
    </source>
</evidence>
<dbReference type="AlphaFoldDB" id="A0A317ETN0"/>
<proteinExistence type="predicted"/>
<dbReference type="RefSeq" id="WP_109923930.1">
    <property type="nucleotide sequence ID" value="NZ_QGNZ01000001.1"/>
</dbReference>
<dbReference type="OrthoDB" id="770136at2"/>
<dbReference type="EMBL" id="QGNZ01000001">
    <property type="protein sequence ID" value="PWS28498.1"/>
    <property type="molecule type" value="Genomic_DNA"/>
</dbReference>